<accession>A0A1B2DVP9</accession>
<sequence>MFQHVFAEMNNMLDEIVKHYPTANGPKKQALVQNWNMLKSMSDGIIEEWLRFEERMAVFRESAVSPPVFPPTEAPELQHDAFIRGQGYYKLLMFEPAIAQFKLAAAVYPESLLIKLYIALSQLHLGETSQASDVLMSILPMAEDRKLRAIVYNALGCVQALNGCQAEAEECFTLAIHSDPTLPDPIINLEVCKKNRGDLQYGSQLISLL</sequence>
<reference evidence="1" key="1">
    <citation type="submission" date="2016-08" db="EMBL/GenBank/DDBJ databases">
        <title>Complete Genome Seqeunce of Paenibacillus sp. nov. IHBB 9852 from high altitute lake of Indian trans-Himalayas.</title>
        <authorList>
            <person name="Kiran S."/>
            <person name="Swarnkar M.K."/>
            <person name="Rana A."/>
            <person name="Tewari R."/>
            <person name="Gulati A."/>
        </authorList>
    </citation>
    <scope>NUCLEOTIDE SEQUENCE [LARGE SCALE GENOMIC DNA]</scope>
    <source>
        <strain evidence="1">IHBB 9852</strain>
    </source>
</reference>
<proteinExistence type="predicted"/>
<name>A0A1B2DVP9_9BACL</name>
<dbReference type="AlphaFoldDB" id="A0A1B2DVP9"/>
<organism evidence="1">
    <name type="scientific">Paenibacillus ihbetae</name>
    <dbReference type="NCBI Taxonomy" id="1870820"/>
    <lineage>
        <taxon>Bacteria</taxon>
        <taxon>Bacillati</taxon>
        <taxon>Bacillota</taxon>
        <taxon>Bacilli</taxon>
        <taxon>Bacillales</taxon>
        <taxon>Paenibacillaceae</taxon>
        <taxon>Paenibacillus</taxon>
    </lineage>
</organism>
<dbReference type="InterPro" id="IPR011990">
    <property type="entry name" value="TPR-like_helical_dom_sf"/>
</dbReference>
<dbReference type="EMBL" id="CP016809">
    <property type="protein sequence ID" value="ANY71792.1"/>
    <property type="molecule type" value="Genomic_DNA"/>
</dbReference>
<dbReference type="GeneID" id="48307361"/>
<evidence type="ECO:0000313" key="1">
    <source>
        <dbReference type="EMBL" id="ANY71792.1"/>
    </source>
</evidence>
<protein>
    <submittedName>
        <fullName evidence="1">Uncharacterized protein</fullName>
    </submittedName>
</protein>
<dbReference type="RefSeq" id="WP_099476787.1">
    <property type="nucleotide sequence ID" value="NZ_CP016809.1"/>
</dbReference>
<dbReference type="Gene3D" id="1.25.40.10">
    <property type="entry name" value="Tetratricopeptide repeat domain"/>
    <property type="match status" value="1"/>
</dbReference>
<dbReference type="SUPFAM" id="SSF48452">
    <property type="entry name" value="TPR-like"/>
    <property type="match status" value="1"/>
</dbReference>
<dbReference type="KEGG" id="pib:BBD41_03895"/>
<gene>
    <name evidence="1" type="ORF">BBD41_03895</name>
</gene>